<dbReference type="Proteomes" id="UP000016800">
    <property type="component" value="Chromosome IV"/>
</dbReference>
<gene>
    <name evidence="1" type="ORF">FFUJ_13209</name>
</gene>
<name>S0DX17_GIBF5</name>
<proteinExistence type="predicted"/>
<dbReference type="RefSeq" id="XP_023429112.1">
    <property type="nucleotide sequence ID" value="XM_023575866.1"/>
</dbReference>
<evidence type="ECO:0000313" key="1">
    <source>
        <dbReference type="EMBL" id="CCT67031.1"/>
    </source>
</evidence>
<dbReference type="HOGENOM" id="CLU_2210268_0_0_1"/>
<protein>
    <submittedName>
        <fullName evidence="1">Uncharacterized protein</fullName>
    </submittedName>
</protein>
<dbReference type="GeneID" id="35406663"/>
<sequence>MLRFADSLMWFDCKNVLQNRKGFNLRELDLPPYEGDLYHNLHSVCIVVPALYMRQVGQGDTLKSASVIRKQQISEAWGSEEQRRVYQDNGRRTLISHLFALKSSEEG</sequence>
<keyword evidence="2" id="KW-1185">Reference proteome</keyword>
<evidence type="ECO:0000313" key="2">
    <source>
        <dbReference type="Proteomes" id="UP000016800"/>
    </source>
</evidence>
<organism evidence="1 2">
    <name type="scientific">Gibberella fujikuroi (strain CBS 195.34 / IMI 58289 / NRRL A-6831)</name>
    <name type="common">Bakanae and foot rot disease fungus</name>
    <name type="synonym">Fusarium fujikuroi</name>
    <dbReference type="NCBI Taxonomy" id="1279085"/>
    <lineage>
        <taxon>Eukaryota</taxon>
        <taxon>Fungi</taxon>
        <taxon>Dikarya</taxon>
        <taxon>Ascomycota</taxon>
        <taxon>Pezizomycotina</taxon>
        <taxon>Sordariomycetes</taxon>
        <taxon>Hypocreomycetidae</taxon>
        <taxon>Hypocreales</taxon>
        <taxon>Nectriaceae</taxon>
        <taxon>Fusarium</taxon>
        <taxon>Fusarium fujikuroi species complex</taxon>
    </lineage>
</organism>
<accession>S0DX17</accession>
<reference evidence="2" key="1">
    <citation type="journal article" date="2013" name="PLoS Pathog.">
        <title>Deciphering the cryptic genome: genome-wide analyses of the rice pathogen Fusarium fujikuroi reveal complex regulation of secondary metabolism and novel metabolites.</title>
        <authorList>
            <person name="Wiemann P."/>
            <person name="Sieber C.M."/>
            <person name="von Bargen K.W."/>
            <person name="Studt L."/>
            <person name="Niehaus E.M."/>
            <person name="Espino J.J."/>
            <person name="Huss K."/>
            <person name="Michielse C.B."/>
            <person name="Albermann S."/>
            <person name="Wagner D."/>
            <person name="Bergner S.V."/>
            <person name="Connolly L.R."/>
            <person name="Fischer A."/>
            <person name="Reuter G."/>
            <person name="Kleigrewe K."/>
            <person name="Bald T."/>
            <person name="Wingfield B.D."/>
            <person name="Ophir R."/>
            <person name="Freeman S."/>
            <person name="Hippler M."/>
            <person name="Smith K.M."/>
            <person name="Brown D.W."/>
            <person name="Proctor R.H."/>
            <person name="Munsterkotter M."/>
            <person name="Freitag M."/>
            <person name="Humpf H.U."/>
            <person name="Guldener U."/>
            <person name="Tudzynski B."/>
        </authorList>
    </citation>
    <scope>NUCLEOTIDE SEQUENCE [LARGE SCALE GENOMIC DNA]</scope>
    <source>
        <strain evidence="2">CBS 195.34 / IMI 58289 / NRRL A-6831</strain>
    </source>
</reference>
<dbReference type="VEuPathDB" id="FungiDB:FFUJ_13209"/>
<dbReference type="AlphaFoldDB" id="S0DX17"/>
<dbReference type="EMBL" id="HF679026">
    <property type="protein sequence ID" value="CCT67031.1"/>
    <property type="molecule type" value="Genomic_DNA"/>
</dbReference>